<accession>A0A076NQS9</accession>
<name>A0A076NQS9_9CORY</name>
<feature type="compositionally biased region" description="Basic and acidic residues" evidence="1">
    <location>
        <begin position="48"/>
        <end position="62"/>
    </location>
</feature>
<feature type="transmembrane region" description="Helical" evidence="2">
    <location>
        <begin position="121"/>
        <end position="144"/>
    </location>
</feature>
<keyword evidence="2" id="KW-1133">Transmembrane helix</keyword>
<feature type="compositionally biased region" description="Basic and acidic residues" evidence="1">
    <location>
        <begin position="70"/>
        <end position="80"/>
    </location>
</feature>
<keyword evidence="3" id="KW-0732">Signal</keyword>
<evidence type="ECO:0000313" key="5">
    <source>
        <dbReference type="EMBL" id="SNV52374.1"/>
    </source>
</evidence>
<dbReference type="EMBL" id="CP009211">
    <property type="protein sequence ID" value="AIJ34516.1"/>
    <property type="molecule type" value="Genomic_DNA"/>
</dbReference>
<keyword evidence="2" id="KW-0812">Transmembrane</keyword>
<gene>
    <name evidence="4" type="ORF">CIMIT_12065</name>
    <name evidence="5" type="ORF">SAMEA4535761_00046</name>
</gene>
<dbReference type="KEGG" id="cii:CIMIT_12065"/>
<feature type="compositionally biased region" description="Basic and acidic residues" evidence="1">
    <location>
        <begin position="25"/>
        <end position="35"/>
    </location>
</feature>
<organism evidence="4 6">
    <name type="scientific">Corynebacterium imitans</name>
    <dbReference type="NCBI Taxonomy" id="156978"/>
    <lineage>
        <taxon>Bacteria</taxon>
        <taxon>Bacillati</taxon>
        <taxon>Actinomycetota</taxon>
        <taxon>Actinomycetes</taxon>
        <taxon>Mycobacteriales</taxon>
        <taxon>Corynebacteriaceae</taxon>
        <taxon>Corynebacterium</taxon>
    </lineage>
</organism>
<dbReference type="eggNOG" id="ENOG5031MNB">
    <property type="taxonomic scope" value="Bacteria"/>
</dbReference>
<dbReference type="EMBL" id="LT906467">
    <property type="protein sequence ID" value="SNV52374.1"/>
    <property type="molecule type" value="Genomic_DNA"/>
</dbReference>
<evidence type="ECO:0000313" key="4">
    <source>
        <dbReference type="EMBL" id="AIJ34516.1"/>
    </source>
</evidence>
<proteinExistence type="predicted"/>
<sequence length="154" mass="15564">MKRTATAAIAAATALSLAVVPAYAEDAKDPGKDDTNASSQDNQGSSSKDGKQGDKQDGKKVSSSDISDEDAQKYYKENKGKATGLAKPKEGKEDEDVSSALLSSIKSDASNGWEPGKTANILLGTGIGALVLGILAVVAGGGAIPGLGNIKLPF</sequence>
<evidence type="ECO:0000313" key="6">
    <source>
        <dbReference type="Proteomes" id="UP000028780"/>
    </source>
</evidence>
<dbReference type="AlphaFoldDB" id="A0A076NQS9"/>
<evidence type="ECO:0000256" key="1">
    <source>
        <dbReference type="SAM" id="MobiDB-lite"/>
    </source>
</evidence>
<keyword evidence="2" id="KW-0472">Membrane</keyword>
<dbReference type="Proteomes" id="UP000028780">
    <property type="component" value="Chromosome"/>
</dbReference>
<reference evidence="5 7" key="2">
    <citation type="submission" date="2017-06" db="EMBL/GenBank/DDBJ databases">
        <authorList>
            <consortium name="Pathogen Informatics"/>
        </authorList>
    </citation>
    <scope>NUCLEOTIDE SEQUENCE [LARGE SCALE GENOMIC DNA]</scope>
    <source>
        <strain evidence="5 7">NCTC13015</strain>
    </source>
</reference>
<evidence type="ECO:0008006" key="8">
    <source>
        <dbReference type="Google" id="ProtNLM"/>
    </source>
</evidence>
<feature type="region of interest" description="Disordered" evidence="1">
    <location>
        <begin position="25"/>
        <end position="99"/>
    </location>
</feature>
<dbReference type="RefSeq" id="WP_038593431.1">
    <property type="nucleotide sequence ID" value="NZ_CP009211.1"/>
</dbReference>
<dbReference type="Proteomes" id="UP000215374">
    <property type="component" value="Chromosome 1"/>
</dbReference>
<keyword evidence="6" id="KW-1185">Reference proteome</keyword>
<protein>
    <recommendedName>
        <fullName evidence="8">Secreted protein</fullName>
    </recommendedName>
</protein>
<feature type="chain" id="PRO_5001715916" description="Secreted protein" evidence="3">
    <location>
        <begin position="25"/>
        <end position="154"/>
    </location>
</feature>
<feature type="signal peptide" evidence="3">
    <location>
        <begin position="1"/>
        <end position="24"/>
    </location>
</feature>
<reference evidence="4 6" key="1">
    <citation type="submission" date="2014-08" db="EMBL/GenBank/DDBJ databases">
        <title>Complete genome sequence of Corynebacterium imitans DSM 44264, isolated from a five-month-old boy with suspected pharyngeal diphtheria.</title>
        <authorList>
            <person name="Mollmann S."/>
            <person name="Albersmeier A."/>
            <person name="Ruckert C."/>
            <person name="Tauch A."/>
        </authorList>
    </citation>
    <scope>NUCLEOTIDE SEQUENCE [LARGE SCALE GENOMIC DNA]</scope>
    <source>
        <strain evidence="4 6">DSM 44264</strain>
    </source>
</reference>
<evidence type="ECO:0000313" key="7">
    <source>
        <dbReference type="Proteomes" id="UP000215374"/>
    </source>
</evidence>
<evidence type="ECO:0000256" key="3">
    <source>
        <dbReference type="SAM" id="SignalP"/>
    </source>
</evidence>
<evidence type="ECO:0000256" key="2">
    <source>
        <dbReference type="SAM" id="Phobius"/>
    </source>
</evidence>
<dbReference type="HOGENOM" id="CLU_1701306_0_0_11"/>